<dbReference type="PANTHER" id="PTHR35470">
    <property type="entry name" value="CADMIUM TOLERANT 3"/>
    <property type="match status" value="1"/>
</dbReference>
<dbReference type="InterPro" id="IPR028144">
    <property type="entry name" value="CYSTM_dom"/>
</dbReference>
<reference evidence="10 11" key="2">
    <citation type="submission" date="2018-09" db="EMBL/GenBank/DDBJ databases">
        <title>A high-quality reference genome of wild soybean provides a powerful tool to mine soybean genomes.</title>
        <authorList>
            <person name="Xie M."/>
            <person name="Chung C.Y.L."/>
            <person name="Li M.-W."/>
            <person name="Wong F.-L."/>
            <person name="Chan T.-F."/>
            <person name="Lam H.-M."/>
        </authorList>
    </citation>
    <scope>NUCLEOTIDE SEQUENCE [LARGE SCALE GENOMIC DNA]</scope>
    <source>
        <strain evidence="11">cv. W05</strain>
        <tissue evidence="10">Hypocotyl of etiolated seedlings</tissue>
    </source>
</reference>
<dbReference type="Pfam" id="PF12734">
    <property type="entry name" value="CYSTM"/>
    <property type="match status" value="1"/>
</dbReference>
<dbReference type="EMBL" id="KN672316">
    <property type="protein sequence ID" value="KHM98783.1"/>
    <property type="molecule type" value="Genomic_DNA"/>
</dbReference>
<keyword evidence="6" id="KW-0346">Stress response</keyword>
<evidence type="ECO:0000256" key="7">
    <source>
        <dbReference type="ARBA" id="ARBA00023136"/>
    </source>
</evidence>
<accession>A0A0B2NU61</accession>
<evidence type="ECO:0000256" key="3">
    <source>
        <dbReference type="ARBA" id="ARBA00022692"/>
    </source>
</evidence>
<gene>
    <name evidence="10" type="ORF">D0Y65_039645</name>
    <name evidence="9" type="ORF">glysoja_030836</name>
</gene>
<reference evidence="9" key="1">
    <citation type="submission" date="2014-07" db="EMBL/GenBank/DDBJ databases">
        <title>Identification of a novel salt tolerance gene in wild soybean by whole-genome sequencing.</title>
        <authorList>
            <person name="Lam H.-M."/>
            <person name="Qi X."/>
            <person name="Li M.-W."/>
            <person name="Liu X."/>
            <person name="Xie M."/>
            <person name="Ni M."/>
            <person name="Xu X."/>
        </authorList>
    </citation>
    <scope>NUCLEOTIDE SEQUENCE [LARGE SCALE GENOMIC DNA]</scope>
    <source>
        <tissue evidence="9">Root</tissue>
    </source>
</reference>
<evidence type="ECO:0000256" key="5">
    <source>
        <dbReference type="ARBA" id="ARBA00022989"/>
    </source>
</evidence>
<evidence type="ECO:0000259" key="8">
    <source>
        <dbReference type="Pfam" id="PF12734"/>
    </source>
</evidence>
<proteinExistence type="inferred from homology"/>
<dbReference type="AlphaFoldDB" id="A0A0B2NU61"/>
<evidence type="ECO:0000256" key="2">
    <source>
        <dbReference type="ARBA" id="ARBA00009444"/>
    </source>
</evidence>
<keyword evidence="4" id="KW-0479">Metal-binding</keyword>
<evidence type="ECO:0000256" key="4">
    <source>
        <dbReference type="ARBA" id="ARBA00022723"/>
    </source>
</evidence>
<comment type="subcellular location">
    <subcellularLocation>
        <location evidence="1">Cell membrane</location>
        <topology evidence="1">Single-pass membrane protein</topology>
    </subcellularLocation>
</comment>
<evidence type="ECO:0000256" key="1">
    <source>
        <dbReference type="ARBA" id="ARBA00004162"/>
    </source>
</evidence>
<dbReference type="GO" id="GO:0010038">
    <property type="term" value="P:response to metal ion"/>
    <property type="evidence" value="ECO:0007669"/>
    <property type="project" value="UniProtKB-ARBA"/>
</dbReference>
<organism evidence="9">
    <name type="scientific">Glycine soja</name>
    <name type="common">Wild soybean</name>
    <dbReference type="NCBI Taxonomy" id="3848"/>
    <lineage>
        <taxon>Eukaryota</taxon>
        <taxon>Viridiplantae</taxon>
        <taxon>Streptophyta</taxon>
        <taxon>Embryophyta</taxon>
        <taxon>Tracheophyta</taxon>
        <taxon>Spermatophyta</taxon>
        <taxon>Magnoliopsida</taxon>
        <taxon>eudicotyledons</taxon>
        <taxon>Gunneridae</taxon>
        <taxon>Pentapetalae</taxon>
        <taxon>rosids</taxon>
        <taxon>fabids</taxon>
        <taxon>Fabales</taxon>
        <taxon>Fabaceae</taxon>
        <taxon>Papilionoideae</taxon>
        <taxon>50 kb inversion clade</taxon>
        <taxon>NPAAA clade</taxon>
        <taxon>indigoferoid/millettioid clade</taxon>
        <taxon>Phaseoleae</taxon>
        <taxon>Glycine</taxon>
        <taxon>Glycine subgen. Soja</taxon>
    </lineage>
</organism>
<dbReference type="PANTHER" id="PTHR35470:SF6">
    <property type="entry name" value="PROTEIN CYSTEINE-RICH TRANSMEMBRANE MODULE 2"/>
    <property type="match status" value="1"/>
</dbReference>
<evidence type="ECO:0000313" key="10">
    <source>
        <dbReference type="EMBL" id="RZB62427.1"/>
    </source>
</evidence>
<dbReference type="InterPro" id="IPR051671">
    <property type="entry name" value="CYSTM1_HM_Tolerance"/>
</dbReference>
<sequence>MMGSAPAQQQMSYYDHVQTRREEKGSFYACLYTLCCCFCCYESCECCLERTCCCCP</sequence>
<dbReference type="Proteomes" id="UP000289340">
    <property type="component" value="Chromosome 15"/>
</dbReference>
<feature type="domain" description="Cysteine-rich transmembrane" evidence="8">
    <location>
        <begin position="12"/>
        <end position="44"/>
    </location>
</feature>
<comment type="similarity">
    <text evidence="2">Belongs to the CYSTM1 family.</text>
</comment>
<keyword evidence="11" id="KW-1185">Reference proteome</keyword>
<name>A0A0B2NU61_GLYSO</name>
<keyword evidence="3" id="KW-0812">Transmembrane</keyword>
<evidence type="ECO:0000313" key="11">
    <source>
        <dbReference type="Proteomes" id="UP000289340"/>
    </source>
</evidence>
<dbReference type="GO" id="GO:0046872">
    <property type="term" value="F:metal ion binding"/>
    <property type="evidence" value="ECO:0007669"/>
    <property type="project" value="UniProtKB-KW"/>
</dbReference>
<dbReference type="Proteomes" id="UP000053555">
    <property type="component" value="Unassembled WGS sequence"/>
</dbReference>
<protein>
    <recommendedName>
        <fullName evidence="8">Cysteine-rich transmembrane domain-containing protein</fullName>
    </recommendedName>
</protein>
<dbReference type="EMBL" id="QZWG01000015">
    <property type="protein sequence ID" value="RZB62427.1"/>
    <property type="molecule type" value="Genomic_DNA"/>
</dbReference>
<keyword evidence="5" id="KW-1133">Transmembrane helix</keyword>
<keyword evidence="7" id="KW-0472">Membrane</keyword>
<evidence type="ECO:0000256" key="6">
    <source>
        <dbReference type="ARBA" id="ARBA00023016"/>
    </source>
</evidence>
<dbReference type="GO" id="GO:0005886">
    <property type="term" value="C:plasma membrane"/>
    <property type="evidence" value="ECO:0007669"/>
    <property type="project" value="UniProtKB-SubCell"/>
</dbReference>
<evidence type="ECO:0000313" key="9">
    <source>
        <dbReference type="EMBL" id="KHM98783.1"/>
    </source>
</evidence>